<evidence type="ECO:0000313" key="1">
    <source>
        <dbReference type="EMBL" id="CAA9298961.1"/>
    </source>
</evidence>
<organism evidence="1">
    <name type="scientific">uncultured Leptolyngbya sp</name>
    <dbReference type="NCBI Taxonomy" id="332963"/>
    <lineage>
        <taxon>Bacteria</taxon>
        <taxon>Bacillati</taxon>
        <taxon>Cyanobacteriota</taxon>
        <taxon>Cyanophyceae</taxon>
        <taxon>Leptolyngbyales</taxon>
        <taxon>Leptolyngbyaceae</taxon>
        <taxon>Leptolyngbya group</taxon>
        <taxon>Leptolyngbya</taxon>
        <taxon>environmental samples</taxon>
    </lineage>
</organism>
<dbReference type="EMBL" id="CADCTY010000074">
    <property type="protein sequence ID" value="CAA9298961.1"/>
    <property type="molecule type" value="Genomic_DNA"/>
</dbReference>
<name>A0A6J4K911_9CYAN</name>
<gene>
    <name evidence="1" type="ORF">AVDCRST_MAG94-216</name>
</gene>
<accession>A0A6J4K911</accession>
<protein>
    <submittedName>
        <fullName evidence="1">Uncharacterized protein</fullName>
    </submittedName>
</protein>
<reference evidence="1" key="1">
    <citation type="submission" date="2020-02" db="EMBL/GenBank/DDBJ databases">
        <authorList>
            <person name="Meier V. D."/>
        </authorList>
    </citation>
    <scope>NUCLEOTIDE SEQUENCE</scope>
    <source>
        <strain evidence="1">AVDCRST_MAG94</strain>
    </source>
</reference>
<dbReference type="AlphaFoldDB" id="A0A6J4K911"/>
<feature type="non-terminal residue" evidence="1">
    <location>
        <position position="1"/>
    </location>
</feature>
<feature type="non-terminal residue" evidence="1">
    <location>
        <position position="30"/>
    </location>
</feature>
<proteinExistence type="predicted"/>
<sequence>GPYRICPYIHNRPEPCNANRSPQECRLRGH</sequence>